<gene>
    <name evidence="2" type="ORF">CBO05C_3453</name>
</gene>
<protein>
    <recommendedName>
        <fullName evidence="3">Polymer-forming cytoskeletal protein</fullName>
    </recommendedName>
</protein>
<accession>A0A0S6U5N7</accession>
<dbReference type="Proteomes" id="UP000054164">
    <property type="component" value="Unassembled WGS sequence"/>
</dbReference>
<dbReference type="AlphaFoldDB" id="A0A0S6U5N7"/>
<feature type="transmembrane region" description="Helical" evidence="1">
    <location>
        <begin position="255"/>
        <end position="273"/>
    </location>
</feature>
<feature type="transmembrane region" description="Helical" evidence="1">
    <location>
        <begin position="135"/>
        <end position="152"/>
    </location>
</feature>
<evidence type="ECO:0008006" key="3">
    <source>
        <dbReference type="Google" id="ProtNLM"/>
    </source>
</evidence>
<dbReference type="HOGENOM" id="CLU_972209_0_0_9"/>
<keyword evidence="1" id="KW-0812">Transmembrane</keyword>
<keyword evidence="1" id="KW-1133">Transmembrane helix</keyword>
<evidence type="ECO:0000256" key="1">
    <source>
        <dbReference type="SAM" id="Phobius"/>
    </source>
</evidence>
<keyword evidence="1" id="KW-0472">Membrane</keyword>
<name>A0A0S6U5N7_CLOBO</name>
<sequence>MKKIYSYIVGVLLVILLIPMENVKANSTYMITEGVVKLNKNIYIQPDKVENADVISIGSDIYVNGTVNGDVTSIGGNVYINGKVTGDATAIGGRVTKGSKGIIKGTIKERFKKSKIPFINSNKNIESTKFDHSRVASAILLFILCIITYNLMPYNEMRMASAIDKELGKSLIYGYGTIILIAMLLITLLFSIVGIILIPIIAIVFIITFLVGFTSMCLYVGKRFLKSKVSPMTSILVGVVFYEVIRSVVFLGLGHAVIILFIFPLSIGIPIRSKFGSFRPWRRLNTNDDWNDFWKH</sequence>
<reference evidence="2" key="1">
    <citation type="submission" date="2013-10" db="EMBL/GenBank/DDBJ databases">
        <title>Draft genome sequence of Clostridium botulinum type B strain Osaka05.</title>
        <authorList>
            <person name="Sakaguchi Y."/>
            <person name="Hosomi K."/>
            <person name="Uchiyama J."/>
            <person name="Ogura Y."/>
            <person name="Sakaguchi M."/>
            <person name="Kohda T."/>
            <person name="Mukamoto M."/>
            <person name="Misawa N."/>
            <person name="Matsuzaki S."/>
            <person name="Hayashi T."/>
            <person name="Kozaki S."/>
        </authorList>
    </citation>
    <scope>NUCLEOTIDE SEQUENCE</scope>
    <source>
        <strain evidence="2">Osaka05</strain>
    </source>
</reference>
<feature type="transmembrane region" description="Helical" evidence="1">
    <location>
        <begin position="172"/>
        <end position="190"/>
    </location>
</feature>
<dbReference type="EMBL" id="DF384213">
    <property type="protein sequence ID" value="GAE03763.1"/>
    <property type="molecule type" value="Genomic_DNA"/>
</dbReference>
<feature type="transmembrane region" description="Helical" evidence="1">
    <location>
        <begin position="196"/>
        <end position="220"/>
    </location>
</feature>
<proteinExistence type="predicted"/>
<organism evidence="2">
    <name type="scientific">Clostridium botulinum B str. Osaka05</name>
    <dbReference type="NCBI Taxonomy" id="1407017"/>
    <lineage>
        <taxon>Bacteria</taxon>
        <taxon>Bacillati</taxon>
        <taxon>Bacillota</taxon>
        <taxon>Clostridia</taxon>
        <taxon>Eubacteriales</taxon>
        <taxon>Clostridiaceae</taxon>
        <taxon>Clostridium</taxon>
    </lineage>
</organism>
<evidence type="ECO:0000313" key="2">
    <source>
        <dbReference type="EMBL" id="GAE03763.1"/>
    </source>
</evidence>
<dbReference type="RefSeq" id="WP_030037000.1">
    <property type="nucleotide sequence ID" value="NZ_DF384213.1"/>
</dbReference>